<dbReference type="Pfam" id="PF11799">
    <property type="entry name" value="IMS_C"/>
    <property type="match status" value="1"/>
</dbReference>
<sequence length="956" mass="108723">MKRRKGDDNGFEAWGGYMEAKISKLEGQFSADAAKCITNENDAIFKGISIFVNGYTIPPADELKQLMIKYGGIYHHYHISSRTTYIIASNLPNTKIKQLKGMKVVKPEWIVDCIAQKKLLDYRGYLLYTNQSRTQPKLDLITTIPSSNTNMDNIEKFQKESTNKMSTDIQFSNCFSNYENNSTNKSDITLIKGDNPTRQKMAKNACEASFLSEFYTNSRLHHISTMGATLKQHVSNLRINNTCELGVQEFKEWLLTQPNNNNLDNGDDYISFDEKQFNNLIMHIDMDCFFVSVGLRSMPDLIGFPVAVTHAKSNSQGVKREGVNRAAEFNLYKNRAEEKMNQNKSKKEEETIREGTKPRSDWVESIDETNSMSEIASCNYEARKAGLKNGMFLGQALKLCPNLKTIPYDFDAYKEVSYTLYNTVASYTLNIEAVSCDEMFADCSELINQTSTDPMQFATFLRKKIKEKTGCACTTGFGSNRLQARLATKKAKPDGQLYLSPNNVIEFMQGINVNDIPGVGRATSYKLSKLGINTCQDLQKMSLSKLQAEFGKKSGESLYKNCRGQDEKILNFGQERKSVSAEVNYGIRFNNEIDAETFLKQLTMEVHSRLLEIKRSTKCITLKLMVRAKDAPEETAKFLGHGVCDNFTKSSTLASPTIESSIILREILALNKQLNISPKDMRGIGIQLSRLEDDNLSKTRNSSINKFLVPKNKENNNTVKNQRHEKCKNELNKNTEDKTVKGIGNFFKPKKLPINLKKSDVKINKKEDVSLDKEVLAALPEDLRKEIFAEYGLSESYLLKKENCDKERLMDCNQRNKNIIDSQFIDIRSPISEQSSKPSSSTDFTLSTHSDDTNETNSDGLDIDLSLSEIRTLIYEWVSSGQTAQECDVVIFKDFLERLVLARRLEKLDIVLRALHRHIANKRSETWQQTYFKIVDQIQDVMKTVYGAKLFVEDRF</sequence>
<evidence type="ECO:0000256" key="15">
    <source>
        <dbReference type="SAM" id="MobiDB-lite"/>
    </source>
</evidence>
<feature type="domain" description="BRCT" evidence="16">
    <location>
        <begin position="40"/>
        <end position="127"/>
    </location>
</feature>
<dbReference type="GO" id="GO:0042276">
    <property type="term" value="P:error-prone translesion synthesis"/>
    <property type="evidence" value="ECO:0007669"/>
    <property type="project" value="InterPro"/>
</dbReference>
<dbReference type="EMBL" id="GEDC01004196">
    <property type="protein sequence ID" value="JAS33102.1"/>
    <property type="molecule type" value="Transcribed_RNA"/>
</dbReference>
<feature type="domain" description="UmuC" evidence="17">
    <location>
        <begin position="281"/>
        <end position="520"/>
    </location>
</feature>
<keyword evidence="8 13" id="KW-0227">DNA damage</keyword>
<comment type="function">
    <text evidence="13">Deoxycytidyl transferase involved in DNA repair. Transfers a dCMP residue from dCTP to the 3'-end of a DNA primer in a template-dependent reaction. May assist in the first step in the bypass of abasic lesions by the insertion of a nucleotide opposite the lesion. Required for normal induction of mutations by physical and chemical agents.</text>
</comment>
<evidence type="ECO:0000256" key="12">
    <source>
        <dbReference type="ARBA" id="ARBA00023242"/>
    </source>
</evidence>
<evidence type="ECO:0000256" key="11">
    <source>
        <dbReference type="ARBA" id="ARBA00023204"/>
    </source>
</evidence>
<keyword evidence="6 13" id="KW-0548">Nucleotidyltransferase</keyword>
<dbReference type="FunFam" id="3.40.50.10190:FF:000011">
    <property type="entry name" value="DNA repair protein REV1"/>
    <property type="match status" value="1"/>
</dbReference>
<comment type="similarity">
    <text evidence="2 13">Belongs to the DNA polymerase type-Y family.</text>
</comment>
<feature type="binding site" evidence="14">
    <location>
        <position position="437"/>
    </location>
    <ligand>
        <name>Mg(2+)</name>
        <dbReference type="ChEBI" id="CHEBI:18420"/>
        <label>1</label>
    </ligand>
</feature>
<dbReference type="GO" id="GO:0003887">
    <property type="term" value="F:DNA-directed DNA polymerase activity"/>
    <property type="evidence" value="ECO:0007669"/>
    <property type="project" value="InterPro"/>
</dbReference>
<feature type="binding site" evidence="14">
    <location>
        <position position="285"/>
    </location>
    <ligand>
        <name>Mg(2+)</name>
        <dbReference type="ChEBI" id="CHEBI:18420"/>
        <label>1</label>
    </ligand>
</feature>
<evidence type="ECO:0000259" key="16">
    <source>
        <dbReference type="PROSITE" id="PS50172"/>
    </source>
</evidence>
<accession>A0A1B6D5V3</accession>
<dbReference type="GO" id="GO:0005634">
    <property type="term" value="C:nucleus"/>
    <property type="evidence" value="ECO:0007669"/>
    <property type="project" value="UniProtKB-SubCell"/>
</dbReference>
<evidence type="ECO:0000256" key="8">
    <source>
        <dbReference type="ARBA" id="ARBA00022763"/>
    </source>
</evidence>
<keyword evidence="10 13" id="KW-0238">DNA-binding</keyword>
<comment type="cofactor">
    <cofactor evidence="14">
        <name>Mg(2+)</name>
        <dbReference type="ChEBI" id="CHEBI:18420"/>
    </cofactor>
    <text evidence="14">Binds 2 magnesium ions.</text>
</comment>
<evidence type="ECO:0000256" key="9">
    <source>
        <dbReference type="ARBA" id="ARBA00022842"/>
    </source>
</evidence>
<dbReference type="InterPro" id="IPR036775">
    <property type="entry name" value="DNA_pol_Y-fam_lit_finger_sf"/>
</dbReference>
<dbReference type="Pfam" id="PF21999">
    <property type="entry name" value="IMS_HHH_1"/>
    <property type="match status" value="1"/>
</dbReference>
<dbReference type="Gene3D" id="3.40.50.10190">
    <property type="entry name" value="BRCT domain"/>
    <property type="match status" value="1"/>
</dbReference>
<evidence type="ECO:0000256" key="14">
    <source>
        <dbReference type="PIRSR" id="PIRSR036573-2"/>
    </source>
</evidence>
<name>A0A1B6D5V3_9HEMI</name>
<dbReference type="Gene3D" id="3.30.70.270">
    <property type="match status" value="2"/>
</dbReference>
<keyword evidence="9 14" id="KW-0460">Magnesium</keyword>
<evidence type="ECO:0000256" key="6">
    <source>
        <dbReference type="ARBA" id="ARBA00022695"/>
    </source>
</evidence>
<dbReference type="Pfam" id="PF16727">
    <property type="entry name" value="REV1_C"/>
    <property type="match status" value="1"/>
</dbReference>
<dbReference type="Gene3D" id="6.10.250.1490">
    <property type="match status" value="1"/>
</dbReference>
<dbReference type="PANTHER" id="PTHR45990">
    <property type="entry name" value="DNA REPAIR PROTEIN REV1"/>
    <property type="match status" value="1"/>
</dbReference>
<comment type="subcellular location">
    <subcellularLocation>
        <location evidence="1 13">Nucleus</location>
    </subcellularLocation>
</comment>
<dbReference type="PROSITE" id="PS50172">
    <property type="entry name" value="BRCT"/>
    <property type="match status" value="1"/>
</dbReference>
<keyword evidence="7 14" id="KW-0479">Metal-binding</keyword>
<feature type="region of interest" description="Disordered" evidence="15">
    <location>
        <begin position="831"/>
        <end position="858"/>
    </location>
</feature>
<dbReference type="InterPro" id="IPR036420">
    <property type="entry name" value="BRCT_dom_sf"/>
</dbReference>
<keyword evidence="11 13" id="KW-0234">DNA repair</keyword>
<evidence type="ECO:0000256" key="4">
    <source>
        <dbReference type="ARBA" id="ARBA00022634"/>
    </source>
</evidence>
<dbReference type="InterPro" id="IPR025527">
    <property type="entry name" value="HUWE1/Rev1_UBM"/>
</dbReference>
<dbReference type="Pfam" id="PF16589">
    <property type="entry name" value="BRCT_2"/>
    <property type="match status" value="1"/>
</dbReference>
<evidence type="ECO:0000256" key="5">
    <source>
        <dbReference type="ARBA" id="ARBA00022679"/>
    </source>
</evidence>
<dbReference type="Pfam" id="PF00817">
    <property type="entry name" value="IMS"/>
    <property type="match status" value="1"/>
</dbReference>
<evidence type="ECO:0000256" key="3">
    <source>
        <dbReference type="ARBA" id="ARBA00020399"/>
    </source>
</evidence>
<dbReference type="InterPro" id="IPR017961">
    <property type="entry name" value="DNA_pol_Y-fam_little_finger"/>
</dbReference>
<reference evidence="18" key="1">
    <citation type="submission" date="2015-12" db="EMBL/GenBank/DDBJ databases">
        <title>De novo transcriptome assembly of four potential Pierce s Disease insect vectors from Arizona vineyards.</title>
        <authorList>
            <person name="Tassone E.E."/>
        </authorList>
    </citation>
    <scope>NUCLEOTIDE SEQUENCE</scope>
</reference>
<dbReference type="EMBL" id="GEDC01016245">
    <property type="protein sequence ID" value="JAS21053.1"/>
    <property type="molecule type" value="Transcribed_RNA"/>
</dbReference>
<dbReference type="Pfam" id="PF14377">
    <property type="entry name" value="UBM"/>
    <property type="match status" value="1"/>
</dbReference>
<keyword evidence="5 13" id="KW-0808">Transferase</keyword>
<dbReference type="InterPro" id="IPR031991">
    <property type="entry name" value="Rev1_C"/>
</dbReference>
<dbReference type="SMART" id="SM00292">
    <property type="entry name" value="BRCT"/>
    <property type="match status" value="1"/>
</dbReference>
<dbReference type="Gene3D" id="1.20.58.1280">
    <property type="entry name" value="DNA repair protein Rev1, C-terminal domain"/>
    <property type="match status" value="1"/>
</dbReference>
<feature type="compositionally biased region" description="Low complexity" evidence="15">
    <location>
        <begin position="831"/>
        <end position="841"/>
    </location>
</feature>
<dbReference type="InterPro" id="IPR043502">
    <property type="entry name" value="DNA/RNA_pol_sf"/>
</dbReference>
<dbReference type="Gene3D" id="6.10.250.1630">
    <property type="match status" value="1"/>
</dbReference>
<dbReference type="Gene3D" id="3.40.1170.60">
    <property type="match status" value="1"/>
</dbReference>
<dbReference type="SUPFAM" id="SSF52113">
    <property type="entry name" value="BRCT domain"/>
    <property type="match status" value="1"/>
</dbReference>
<proteinExistence type="inferred from homology"/>
<feature type="binding site" evidence="14">
    <location>
        <position position="438"/>
    </location>
    <ligand>
        <name>Mg(2+)</name>
        <dbReference type="ChEBI" id="CHEBI:18420"/>
        <label>1</label>
    </ligand>
</feature>
<dbReference type="InterPro" id="IPR001126">
    <property type="entry name" value="UmuC"/>
</dbReference>
<dbReference type="GO" id="GO:0046872">
    <property type="term" value="F:metal ion binding"/>
    <property type="evidence" value="ECO:0007669"/>
    <property type="project" value="UniProtKB-KW"/>
</dbReference>
<dbReference type="AlphaFoldDB" id="A0A1B6D5V3"/>
<dbReference type="CDD" id="cd17719">
    <property type="entry name" value="BRCT_Rev1"/>
    <property type="match status" value="1"/>
</dbReference>
<keyword evidence="12 13" id="KW-0539">Nucleus</keyword>
<dbReference type="SUPFAM" id="SSF56672">
    <property type="entry name" value="DNA/RNA polymerases"/>
    <property type="match status" value="1"/>
</dbReference>
<dbReference type="CDD" id="cd01701">
    <property type="entry name" value="PolY_Rev1"/>
    <property type="match status" value="1"/>
</dbReference>
<feature type="region of interest" description="Disordered" evidence="15">
    <location>
        <begin position="338"/>
        <end position="359"/>
    </location>
</feature>
<protein>
    <recommendedName>
        <fullName evidence="3 13">DNA repair protein REV1</fullName>
        <ecNumber evidence="13">2.7.7.-</ecNumber>
    </recommendedName>
</protein>
<dbReference type="InterPro" id="IPR038401">
    <property type="entry name" value="Rev1_C_sf"/>
</dbReference>
<dbReference type="PANTHER" id="PTHR45990:SF1">
    <property type="entry name" value="DNA REPAIR PROTEIN REV1"/>
    <property type="match status" value="1"/>
</dbReference>
<evidence type="ECO:0000259" key="17">
    <source>
        <dbReference type="PROSITE" id="PS50173"/>
    </source>
</evidence>
<dbReference type="PROSITE" id="PS50173">
    <property type="entry name" value="UMUC"/>
    <property type="match status" value="1"/>
</dbReference>
<dbReference type="SUPFAM" id="SSF100879">
    <property type="entry name" value="Lesion bypass DNA polymerase (Y-family), little finger domain"/>
    <property type="match status" value="1"/>
</dbReference>
<evidence type="ECO:0000256" key="10">
    <source>
        <dbReference type="ARBA" id="ARBA00023125"/>
    </source>
</evidence>
<dbReference type="GO" id="GO:0003684">
    <property type="term" value="F:damaged DNA binding"/>
    <property type="evidence" value="ECO:0007669"/>
    <property type="project" value="UniProtKB-UniRule"/>
</dbReference>
<dbReference type="GO" id="GO:0006281">
    <property type="term" value="P:DNA repair"/>
    <property type="evidence" value="ECO:0007669"/>
    <property type="project" value="UniProtKB-KW"/>
</dbReference>
<dbReference type="GO" id="GO:0070987">
    <property type="term" value="P:error-free translesion synthesis"/>
    <property type="evidence" value="ECO:0007669"/>
    <property type="project" value="TreeGrafter"/>
</dbReference>
<dbReference type="InterPro" id="IPR043128">
    <property type="entry name" value="Rev_trsase/Diguanyl_cyclase"/>
</dbReference>
<dbReference type="InterPro" id="IPR053848">
    <property type="entry name" value="IMS_HHH_1"/>
</dbReference>
<evidence type="ECO:0000256" key="2">
    <source>
        <dbReference type="ARBA" id="ARBA00010945"/>
    </source>
</evidence>
<evidence type="ECO:0000313" key="19">
    <source>
        <dbReference type="EMBL" id="JAS33102.1"/>
    </source>
</evidence>
<dbReference type="InterPro" id="IPR012112">
    <property type="entry name" value="REV1"/>
</dbReference>
<keyword evidence="4 13" id="KW-0237">DNA synthesis</keyword>
<evidence type="ECO:0000256" key="13">
    <source>
        <dbReference type="PIRNR" id="PIRNR036573"/>
    </source>
</evidence>
<dbReference type="EC" id="2.7.7.-" evidence="13"/>
<evidence type="ECO:0000313" key="18">
    <source>
        <dbReference type="EMBL" id="JAS21053.1"/>
    </source>
</evidence>
<dbReference type="Gene3D" id="3.30.1490.100">
    <property type="entry name" value="DNA polymerase, Y-family, little finger domain"/>
    <property type="match status" value="1"/>
</dbReference>
<dbReference type="Gene3D" id="1.10.150.20">
    <property type="entry name" value="5' to 3' exonuclease, C-terminal subdomain"/>
    <property type="match status" value="1"/>
</dbReference>
<dbReference type="FunFam" id="3.30.1490.100:FF:000001">
    <property type="entry name" value="DNA repair protein REV1"/>
    <property type="match status" value="1"/>
</dbReference>
<evidence type="ECO:0000256" key="1">
    <source>
        <dbReference type="ARBA" id="ARBA00004123"/>
    </source>
</evidence>
<organism evidence="18">
    <name type="scientific">Clastoptera arizonana</name>
    <name type="common">Arizona spittle bug</name>
    <dbReference type="NCBI Taxonomy" id="38151"/>
    <lineage>
        <taxon>Eukaryota</taxon>
        <taxon>Metazoa</taxon>
        <taxon>Ecdysozoa</taxon>
        <taxon>Arthropoda</taxon>
        <taxon>Hexapoda</taxon>
        <taxon>Insecta</taxon>
        <taxon>Pterygota</taxon>
        <taxon>Neoptera</taxon>
        <taxon>Paraneoptera</taxon>
        <taxon>Hemiptera</taxon>
        <taxon>Auchenorrhyncha</taxon>
        <taxon>Cercopoidea</taxon>
        <taxon>Clastopteridae</taxon>
        <taxon>Clastoptera</taxon>
    </lineage>
</organism>
<dbReference type="PIRSF" id="PIRSF036573">
    <property type="entry name" value="REV1"/>
    <property type="match status" value="1"/>
</dbReference>
<evidence type="ECO:0000256" key="7">
    <source>
        <dbReference type="ARBA" id="ARBA00022723"/>
    </source>
</evidence>
<dbReference type="InterPro" id="IPR001357">
    <property type="entry name" value="BRCT_dom"/>
</dbReference>
<dbReference type="GO" id="GO:0017125">
    <property type="term" value="F:deoxycytidyl transferase activity"/>
    <property type="evidence" value="ECO:0007669"/>
    <property type="project" value="TreeGrafter"/>
</dbReference>
<gene>
    <name evidence="18" type="ORF">g.25620</name>
    <name evidence="19" type="ORF">g.25635</name>
</gene>